<protein>
    <recommendedName>
        <fullName evidence="2">Segregation and condensation protein A</fullName>
    </recommendedName>
</protein>
<evidence type="ECO:0000313" key="3">
    <source>
        <dbReference type="EMBL" id="QNO19224.1"/>
    </source>
</evidence>
<proteinExistence type="predicted"/>
<reference evidence="3 4" key="1">
    <citation type="submission" date="2020-08" db="EMBL/GenBank/DDBJ databases">
        <authorList>
            <person name="Ren C."/>
            <person name="Gu Y."/>
            <person name="Xu Y."/>
        </authorList>
    </citation>
    <scope>NUCLEOTIDE SEQUENCE [LARGE SCALE GENOMIC DNA]</scope>
    <source>
        <strain evidence="3 4">LBM18003</strain>
    </source>
</reference>
<dbReference type="InterPro" id="IPR003768">
    <property type="entry name" value="ScpA"/>
</dbReference>
<accession>A0A7G9WKL2</accession>
<keyword evidence="4" id="KW-1185">Reference proteome</keyword>
<evidence type="ECO:0000256" key="1">
    <source>
        <dbReference type="ARBA" id="ARBA00022829"/>
    </source>
</evidence>
<organism evidence="3 4">
    <name type="scientific">Caproicibacterium amylolyticum</name>
    <dbReference type="NCBI Taxonomy" id="2766537"/>
    <lineage>
        <taxon>Bacteria</taxon>
        <taxon>Bacillati</taxon>
        <taxon>Bacillota</taxon>
        <taxon>Clostridia</taxon>
        <taxon>Eubacteriales</taxon>
        <taxon>Oscillospiraceae</taxon>
        <taxon>Caproicibacterium</taxon>
    </lineage>
</organism>
<dbReference type="PANTHER" id="PTHR33969:SF2">
    <property type="entry name" value="SEGREGATION AND CONDENSATION PROTEIN A"/>
    <property type="match status" value="1"/>
</dbReference>
<dbReference type="AlphaFoldDB" id="A0A7G9WKL2"/>
<dbReference type="Pfam" id="PF02616">
    <property type="entry name" value="SMC_ScpA"/>
    <property type="match status" value="1"/>
</dbReference>
<dbReference type="EMBL" id="CP060696">
    <property type="protein sequence ID" value="QNO19224.1"/>
    <property type="molecule type" value="Genomic_DNA"/>
</dbReference>
<keyword evidence="1" id="KW-0159">Chromosome partition</keyword>
<dbReference type="Proteomes" id="UP000516046">
    <property type="component" value="Chromosome"/>
</dbReference>
<gene>
    <name evidence="3" type="ORF">H6X83_06390</name>
</gene>
<sequence>MEKLTYKLDTFEGPLDLLLYLIRKNKLNICDIPIVEVLEQYMEQIDAAREQNMDVSSEFLEMAARLVYIKTVYLLPKHEEADALRAELSGQLLEYEECKRVASLIGEELSMDSFAREPAAVEPDYTYRRPLNGLKLLQAYYDAAGRHVAPPPTQASFSALVSHRIVSVASQIIYVLRRLWKDRNISYRALFVHKKDRSEIVATFLAVLELVKGKRVRIEGETDNPTVELLKAGERRCKAKH</sequence>
<evidence type="ECO:0000256" key="2">
    <source>
        <dbReference type="ARBA" id="ARBA00044777"/>
    </source>
</evidence>
<dbReference type="PANTHER" id="PTHR33969">
    <property type="entry name" value="SEGREGATION AND CONDENSATION PROTEIN A"/>
    <property type="match status" value="1"/>
</dbReference>
<dbReference type="KEGG" id="caml:H6X83_06390"/>
<evidence type="ECO:0000313" key="4">
    <source>
        <dbReference type="Proteomes" id="UP000516046"/>
    </source>
</evidence>
<name>A0A7G9WKL2_9FIRM</name>
<dbReference type="Gene3D" id="6.10.250.2410">
    <property type="match status" value="1"/>
</dbReference>
<dbReference type="GO" id="GO:0007059">
    <property type="term" value="P:chromosome segregation"/>
    <property type="evidence" value="ECO:0007669"/>
    <property type="project" value="UniProtKB-KW"/>
</dbReference>